<keyword evidence="5" id="KW-0802">TPR repeat</keyword>
<proteinExistence type="predicted"/>
<feature type="region of interest" description="Disordered" evidence="6">
    <location>
        <begin position="3004"/>
        <end position="3026"/>
    </location>
</feature>
<dbReference type="InterPro" id="IPR002110">
    <property type="entry name" value="Ankyrin_rpt"/>
</dbReference>
<dbReference type="Pfam" id="PF10579">
    <property type="entry name" value="Rapsyn_N"/>
    <property type="match status" value="1"/>
</dbReference>
<keyword evidence="1" id="KW-0547">Nucleotide-binding</keyword>
<dbReference type="SUPFAM" id="SSF48452">
    <property type="entry name" value="TPR-like"/>
    <property type="match status" value="5"/>
</dbReference>
<evidence type="ECO:0000256" key="4">
    <source>
        <dbReference type="ARBA" id="ARBA00022840"/>
    </source>
</evidence>
<protein>
    <submittedName>
        <fullName evidence="8">TPR and ankyrin repeat-containing protein 1</fullName>
    </submittedName>
</protein>
<keyword evidence="2" id="KW-0378">Hydrolase</keyword>
<feature type="region of interest" description="Disordered" evidence="6">
    <location>
        <begin position="1488"/>
        <end position="1511"/>
    </location>
</feature>
<gene>
    <name evidence="8" type="ORF">P5673_021979</name>
</gene>
<feature type="region of interest" description="Disordered" evidence="6">
    <location>
        <begin position="1645"/>
        <end position="1677"/>
    </location>
</feature>
<dbReference type="SMART" id="SM00248">
    <property type="entry name" value="ANK"/>
    <property type="match status" value="4"/>
</dbReference>
<feature type="compositionally biased region" description="Acidic residues" evidence="6">
    <location>
        <begin position="1645"/>
        <end position="1658"/>
    </location>
</feature>
<dbReference type="InterPro" id="IPR036770">
    <property type="entry name" value="Ankyrin_rpt-contain_sf"/>
</dbReference>
<keyword evidence="4" id="KW-0067">ATP-binding</keyword>
<feature type="domain" description="Rapsyn myristoylation/linker region N-terminal" evidence="7">
    <location>
        <begin position="142"/>
        <end position="208"/>
    </location>
</feature>
<name>A0AAD9Q786_ACRCE</name>
<reference evidence="8" key="1">
    <citation type="journal article" date="2023" name="G3 (Bethesda)">
        <title>Whole genome assembly and annotation of the endangered Caribbean coral Acropora cervicornis.</title>
        <authorList>
            <person name="Selwyn J.D."/>
            <person name="Vollmer S.V."/>
        </authorList>
    </citation>
    <scope>NUCLEOTIDE SEQUENCE</scope>
    <source>
        <strain evidence="8">K2</strain>
    </source>
</reference>
<keyword evidence="9" id="KW-1185">Reference proteome</keyword>
<evidence type="ECO:0000256" key="1">
    <source>
        <dbReference type="ARBA" id="ARBA00022741"/>
    </source>
</evidence>
<keyword evidence="3" id="KW-0347">Helicase</keyword>
<sequence>MDPFELARQGLVAVEAGLLEDAALLFTTGLQVTPTGQTRFASKLLKDRADCHWGLGRTKEACADDKPEKWLSRGFDALEQENFPISVQCLSFALVYCPAKNATIRSTAYAWRAEAKYRMGKVAEAQADIASSRKADPSLAKQQGWRNKEQGIQLYQAKSLRKAIVSFGLAKEFTSVSMPETHAQIQSYLASCHFDLGKYKQALEAGKEAYKIRPGRSQDEAKRWKERGKQLFKENRFNLLVDCYSLAICYAPTSDRELLAQLLCNRSLAHIKNNAFTLALLDAERCVKIQPKWSKAHYRLGSSLTGMQRHDDAMVSFASALELADSDEEKYDTLLQILAIGSELEEGTMIIGGELFPRHIIQRAVDETVAKENWDRLALLFLGGGGPHCACYREGGLASDCDASKVPLECVISSQVKDKLNLVSSLLDFGACVDGLASCHQPPLLVALEKKEFEIAHALYWKRQADKSFRCANYDEASKYYNLGIKHSPEQSADLKGACYEALADVCFKQGKFLQCVECGEKANSVKVTKNETGNENSRLRAMLLSNRCAAYLNLEMYDRALDDARKCVESEPEWSKGYYRLGSCFNFLRRKSEALMYFCEGLKNATTDDDKFALTTQIINVAMELKGDSQRSFQKGRGGVATGCDAVIVPLDQLLTSSVQDRDKLIAVLLDHGALPNGPLGCKTPPLSVAMEMEDYAIACMLLKHGADASAIGCYRGTGQHQREQQVQGQYWKEEGVKAWNVKDYKRAIKLLNLSLQFPNSHDLSYLVNNYLAGAYFETKQYSKAVEKGRDVPNNIMEKLIKQLTEKRAWEKIHLLYLGGGGPQRYSLREGGLATGISAAEVPLELVFEADEKYRVALILALLKNGASANGLKNKKEFPLQLALKARDYKLVVTLLQHGADAACLLGKPGDSLLHEALKQMLTTGNNTFFRHLLNSSLFDPDVVDGSGNGLLHLVSFGKCSKRKCEVIYSLLGAGANPTLKNTEGKMPVDYLVKKDPRTRLIRTAMNSFKAAKKSEGAKKIKKVVETPEKNVVPQDNTGQDDDEPDWCQMAEDEVENDEPKRQGVKAKDKKPIPSTPPVIKDPLDVVRVSVSDLIDTLCPENVLQNEDGTGEDSDSQSKNETVGEATKDTGQDQETIVHHIVPDIERIEVDVEDNDSNDEDIELDLECPFEDLPWEVDCTDQFWKALQNNKASDVLKRRIVTRIRMLAEGRWTEKLCRRLDGQSKKRNIMLFEAKLTKSSRIIWELTVAFSAKCSDDPELRVQAETNAGRVYSEIIRVWDIAADRDTLMKKVESIVKSHDRGLKCIVRKELSGFRKGGNKVKNTSGERLPNYFVEVGEKVDQVNVKKATKSVKSVAKGSGSQFFFPPASANDMEFHILKFYAFSSALINSILHSNRTAKVDFPFRVTELEHAIINLHPTPPCPIILLGRSGTGKTTCCLYRLWNEFQSYWEKAATAGPHLPKVAQYLPKAEGVGGCPVFGLPEESSVDSTWPTVKDEHGDGMESPPSDEFIRARDARRQDYEEGDDTVEPSEFEEKDSVKYEHLHQVFITKNPVLCSEVQKNFSELSRACPAASEHIESEGAWSPSKIQDIDDAAWPLFINSREWLLMLDASLPGCEFFPRADDGSLLRKIHGWGDEETHLMAIDEDSDSEDEELGEVGDHGETEDNMSSRQDPKSFDPRRVVTYSVFVSELWPRMIKKVKAQYHPTLVWTEIRSFIKGSIEALHTDCGYLTLEDYSDLGRKRAPNFSADRVVVYSLFRIYQQAKCSLRMFDEADVVHQVYSRLLKVQVPDWSVHRFYVDETQDFTQAELFLIIRCSRDPNGLFFTGDTAQSIMRGIAFRFNDLKSLFFYSQQSYQSLGLQSGVRVPNKLYQLTHNYRSHAGILRMACSVVELLLYYFPESLDRLEKDQGLFEGPKPVLLESCSFGDLAVILRGNRRQFSRIEFGAHQVILVATEEARAQMPDELRQGLILTIYESKGLEFDDAKKEWRVVTTYIKDMAEGKVPNTMGLVEVHTEDLTISTRPLEFDPDKHKVLNSEFKFLYTAITRARVNVWFFDEDEEARAPVFEYFQKLNLVRVIRMSVEADETDQLTSMFVEKSTEEEWSQQGHYFYNKQLWEVAVKCFTMAGDKLMIKKSQAQLQAAEASKLKGNPKVMRARFLKAADEFLQCGMLEESSKCLSKARERLLLAKLYRKLGKFAEAAKLLRKERHFEEASECYEMVNDYHQAVEVLCQGNLYEEAIDTLQRFKSLVGAAGTGNGAAGIRPPKESRTVERLCHQLAEEHFSRGRREEMVSVLDRLPSSSDRILFLENHGCVHEAVEALLVVGEYVKAGNLLRKNGRFIEAAKFGCNKKFAAECYMMAARAVDESVPTSETFELIEGAVLTALELFKDCGDDSGEAGCLLVLAKLNSDADEAERARVLFNKVGNVCGEVDACLALRRIAKNDVCAYCNFPSVFVKGLKRLLGLVLALNKLQRKVAELQSVEMCETYFGLEKGDKPDLIYAFVNSGCLFVSCLTYSQAEVVGNKLQLDIGEARRRISSYLCGLGFELTRSIHESQSEILKRHEVCRRFLLGMKCSHSGVCGPVHGPGLREKFQKRFEALCHQIHVNALVQSFVDCLSRYDSQGELSRRLLTNDVKDFGACRQFYDLIFPKMGLHVSCLDKGLVRFLRRQSMIKERLSRFAEFLWQSCRDFHRWQNCDLFIQVSQVLHLVGEHNKVALMLSVEERASAEGKVSCSAMLRGEQRGKFHSIFRFLEDSLRVLHIYGHILGSASMIRRFMNLVTSRLSIPLMSLANACSILEYQMISCLALFARLFSDYKHPVCLPESYLDLIDIWDAVYATDKFPSFFDIVENSATGLPSFKGIRDVQRLLEGMVSLLSGPFNRRLDLINNAFHPNALERVQCGETERVLVLVMTMLCNSGRGIPPVCGRLIDSLRAVEVNSFLPGRMQDALMALQRAERCRDVVVALRNYLSMRNERLFAVSWHHHRLRSDDVNVASFTQVLMTGTSSSQPDPSTASEPPVDTYSPSEFQMPVEYLEEQRRESALERGREVAATAIQRWYRRSREARSTREKPANSGEAHFERFKVDISACSVCGVQFNGKSRETYESHLQSNSAHWRVLGEFNIYKQLHLQKIWPLFLAEKELRDKLNVSSGQNRLGSHDLGLDVQRLEHASARVGACIRDIESRCCWNDGGRLMHEVEVLGMTLQKIQSIIEQDRQDVHETGDEAKFDCQDAEDDNDEDIVDVQMPMAGAAKGGGRGKRRKKTRGGRARDRLARAKQS</sequence>
<feature type="region of interest" description="Disordered" evidence="6">
    <location>
        <begin position="1101"/>
        <end position="1134"/>
    </location>
</feature>
<feature type="region of interest" description="Disordered" evidence="6">
    <location>
        <begin position="1026"/>
        <end position="1082"/>
    </location>
</feature>
<evidence type="ECO:0000256" key="5">
    <source>
        <dbReference type="PROSITE-ProRule" id="PRU00339"/>
    </source>
</evidence>
<evidence type="ECO:0000259" key="7">
    <source>
        <dbReference type="Pfam" id="PF10579"/>
    </source>
</evidence>
<feature type="compositionally biased region" description="Basic residues" evidence="6">
    <location>
        <begin position="3257"/>
        <end position="3268"/>
    </location>
</feature>
<evidence type="ECO:0000313" key="8">
    <source>
        <dbReference type="EMBL" id="KAK2555990.1"/>
    </source>
</evidence>
<dbReference type="InterPro" id="IPR011990">
    <property type="entry name" value="TPR-like_helical_dom_sf"/>
</dbReference>
<dbReference type="Gene3D" id="1.25.40.20">
    <property type="entry name" value="Ankyrin repeat-containing domain"/>
    <property type="match status" value="1"/>
</dbReference>
<organism evidence="8 9">
    <name type="scientific">Acropora cervicornis</name>
    <name type="common">Staghorn coral</name>
    <dbReference type="NCBI Taxonomy" id="6130"/>
    <lineage>
        <taxon>Eukaryota</taxon>
        <taxon>Metazoa</taxon>
        <taxon>Cnidaria</taxon>
        <taxon>Anthozoa</taxon>
        <taxon>Hexacorallia</taxon>
        <taxon>Scleractinia</taxon>
        <taxon>Astrocoeniina</taxon>
        <taxon>Acroporidae</taxon>
        <taxon>Acropora</taxon>
    </lineage>
</organism>
<dbReference type="EMBL" id="JARQWQ010000058">
    <property type="protein sequence ID" value="KAK2555990.1"/>
    <property type="molecule type" value="Genomic_DNA"/>
</dbReference>
<evidence type="ECO:0000313" key="9">
    <source>
        <dbReference type="Proteomes" id="UP001249851"/>
    </source>
</evidence>
<dbReference type="InterPro" id="IPR019734">
    <property type="entry name" value="TPR_rpt"/>
</dbReference>
<dbReference type="Proteomes" id="UP001249851">
    <property type="component" value="Unassembled WGS sequence"/>
</dbReference>
<feature type="compositionally biased region" description="Basic and acidic residues" evidence="6">
    <location>
        <begin position="3269"/>
        <end position="3280"/>
    </location>
</feature>
<dbReference type="Gene3D" id="3.40.50.300">
    <property type="entry name" value="P-loop containing nucleotide triphosphate hydrolases"/>
    <property type="match status" value="2"/>
</dbReference>
<feature type="repeat" description="TPR" evidence="5">
    <location>
        <begin position="294"/>
        <end position="327"/>
    </location>
</feature>
<feature type="repeat" description="TPR" evidence="5">
    <location>
        <begin position="183"/>
        <end position="216"/>
    </location>
</feature>
<dbReference type="GO" id="GO:0033130">
    <property type="term" value="F:acetylcholine receptor binding"/>
    <property type="evidence" value="ECO:0007669"/>
    <property type="project" value="InterPro"/>
</dbReference>
<feature type="region of interest" description="Disordered" evidence="6">
    <location>
        <begin position="3248"/>
        <end position="3280"/>
    </location>
</feature>
<dbReference type="SUPFAM" id="SSF52540">
    <property type="entry name" value="P-loop containing nucleoside triphosphate hydrolases"/>
    <property type="match status" value="1"/>
</dbReference>
<dbReference type="InterPro" id="IPR027417">
    <property type="entry name" value="P-loop_NTPase"/>
</dbReference>
<dbReference type="Gene3D" id="1.25.40.10">
    <property type="entry name" value="Tetratricopeptide repeat domain"/>
    <property type="match status" value="5"/>
</dbReference>
<dbReference type="InterPro" id="IPR039904">
    <property type="entry name" value="TRANK1"/>
</dbReference>
<comment type="caution">
    <text evidence="8">The sequence shown here is derived from an EMBL/GenBank/DDBJ whole genome shotgun (WGS) entry which is preliminary data.</text>
</comment>
<evidence type="ECO:0000256" key="6">
    <source>
        <dbReference type="SAM" id="MobiDB-lite"/>
    </source>
</evidence>
<dbReference type="GO" id="GO:0045202">
    <property type="term" value="C:synapse"/>
    <property type="evidence" value="ECO:0007669"/>
    <property type="project" value="GOC"/>
</dbReference>
<accession>A0AAD9Q786</accession>
<evidence type="ECO:0000256" key="2">
    <source>
        <dbReference type="ARBA" id="ARBA00022801"/>
    </source>
</evidence>
<dbReference type="GO" id="GO:0005524">
    <property type="term" value="F:ATP binding"/>
    <property type="evidence" value="ECO:0007669"/>
    <property type="project" value="UniProtKB-KW"/>
</dbReference>
<dbReference type="PROSITE" id="PS50005">
    <property type="entry name" value="TPR"/>
    <property type="match status" value="2"/>
</dbReference>
<dbReference type="InterPro" id="IPR019568">
    <property type="entry name" value="Rapsyn_myristoylation/link_N"/>
</dbReference>
<evidence type="ECO:0000256" key="3">
    <source>
        <dbReference type="ARBA" id="ARBA00022806"/>
    </source>
</evidence>
<dbReference type="PANTHER" id="PTHR21529:SF4">
    <property type="entry name" value="TPR AND ANKYRIN REPEAT-CONTAINING PROTEIN 1"/>
    <property type="match status" value="1"/>
</dbReference>
<reference evidence="8" key="2">
    <citation type="journal article" date="2023" name="Science">
        <title>Genomic signatures of disease resistance in endangered staghorn corals.</title>
        <authorList>
            <person name="Vollmer S.V."/>
            <person name="Selwyn J.D."/>
            <person name="Despard B.A."/>
            <person name="Roesel C.L."/>
        </authorList>
    </citation>
    <scope>NUCLEOTIDE SEQUENCE</scope>
    <source>
        <strain evidence="8">K2</strain>
    </source>
</reference>
<dbReference type="PANTHER" id="PTHR21529">
    <property type="entry name" value="MAMMARY TURMOR VIRUS RECEPTOR HOMOLOG 1, 2 MTVR1, 2"/>
    <property type="match status" value="1"/>
</dbReference>
<dbReference type="GO" id="GO:0004386">
    <property type="term" value="F:helicase activity"/>
    <property type="evidence" value="ECO:0007669"/>
    <property type="project" value="UniProtKB-KW"/>
</dbReference>
<dbReference type="GO" id="GO:0016787">
    <property type="term" value="F:hydrolase activity"/>
    <property type="evidence" value="ECO:0007669"/>
    <property type="project" value="UniProtKB-KW"/>
</dbReference>
<dbReference type="GO" id="GO:0007268">
    <property type="term" value="P:chemical synaptic transmission"/>
    <property type="evidence" value="ECO:0007669"/>
    <property type="project" value="InterPro"/>
</dbReference>
<feature type="compositionally biased region" description="Acidic residues" evidence="6">
    <location>
        <begin position="1040"/>
        <end position="1058"/>
    </location>
</feature>
<feature type="compositionally biased region" description="Polar residues" evidence="6">
    <location>
        <begin position="3004"/>
        <end position="3017"/>
    </location>
</feature>
<dbReference type="SUPFAM" id="SSF48403">
    <property type="entry name" value="Ankyrin repeat"/>
    <property type="match status" value="2"/>
</dbReference>
<dbReference type="InterPro" id="IPR013986">
    <property type="entry name" value="DExx_box_DNA_helicase_dom_sf"/>
</dbReference>
<dbReference type="GO" id="GO:0043495">
    <property type="term" value="F:protein-membrane adaptor activity"/>
    <property type="evidence" value="ECO:0007669"/>
    <property type="project" value="InterPro"/>
</dbReference>
<feature type="compositionally biased region" description="Basic and acidic residues" evidence="6">
    <location>
        <begin position="1059"/>
        <end position="1073"/>
    </location>
</feature>
<dbReference type="SMART" id="SM00028">
    <property type="entry name" value="TPR"/>
    <property type="match status" value="13"/>
</dbReference>
<dbReference type="Gene3D" id="1.10.10.160">
    <property type="match status" value="1"/>
</dbReference>